<protein>
    <recommendedName>
        <fullName evidence="2">DnaJ homologue subfamily C member 28 conserved domain-containing protein</fullName>
    </recommendedName>
</protein>
<dbReference type="PANTHER" id="PTHR39158">
    <property type="entry name" value="OS08G0560600 PROTEIN"/>
    <property type="match status" value="1"/>
</dbReference>
<evidence type="ECO:0000313" key="3">
    <source>
        <dbReference type="EMBL" id="QEA04735.1"/>
    </source>
</evidence>
<sequence length="134" mass="15079">MDPMEQLAEQRMREAQARGEFEGLPGAGGALPLDDDPLMPEHLRMAYRVLRNANCLPPELERRREINQLEELLAHVDDAHTPTAREARRRLTALRQQVEAQRGGTAPLWADPAYQSRLAEHMARARHTPGDGGD</sequence>
<reference evidence="3" key="1">
    <citation type="submission" date="2019-06" db="EMBL/GenBank/DDBJ databases">
        <authorList>
            <person name="Murdoch R.W."/>
            <person name="Fathepure B."/>
        </authorList>
    </citation>
    <scope>NUCLEOTIDE SEQUENCE</scope>
</reference>
<dbReference type="InterPro" id="IPR018961">
    <property type="entry name" value="DnaJ_homolog_subfam-C_membr-28"/>
</dbReference>
<dbReference type="Pfam" id="PF09350">
    <property type="entry name" value="DJC28_CD"/>
    <property type="match status" value="1"/>
</dbReference>
<feature type="compositionally biased region" description="Basic and acidic residues" evidence="1">
    <location>
        <begin position="8"/>
        <end position="21"/>
    </location>
</feature>
<evidence type="ECO:0000256" key="1">
    <source>
        <dbReference type="SAM" id="MobiDB-lite"/>
    </source>
</evidence>
<accession>A0A5B8RD77</accession>
<evidence type="ECO:0000259" key="2">
    <source>
        <dbReference type="Pfam" id="PF09350"/>
    </source>
</evidence>
<feature type="region of interest" description="Disordered" evidence="1">
    <location>
        <begin position="1"/>
        <end position="35"/>
    </location>
</feature>
<dbReference type="InterPro" id="IPR052573">
    <property type="entry name" value="DnaJ_C_subfamily_28"/>
</dbReference>
<gene>
    <name evidence="3" type="ORF">KBTEX_01043</name>
</gene>
<dbReference type="PANTHER" id="PTHR39158:SF1">
    <property type="entry name" value="DNAJ HOMOLOG SUBFAMILY C MEMBER 28"/>
    <property type="match status" value="1"/>
</dbReference>
<proteinExistence type="predicted"/>
<organism evidence="3">
    <name type="scientific">uncultured organism</name>
    <dbReference type="NCBI Taxonomy" id="155900"/>
    <lineage>
        <taxon>unclassified sequences</taxon>
        <taxon>environmental samples</taxon>
    </lineage>
</organism>
<dbReference type="EMBL" id="MN079088">
    <property type="protein sequence ID" value="QEA04735.1"/>
    <property type="molecule type" value="Genomic_DNA"/>
</dbReference>
<name>A0A5B8RD77_9ZZZZ</name>
<feature type="domain" description="DnaJ homologue subfamily C member 28 conserved" evidence="2">
    <location>
        <begin position="7"/>
        <end position="74"/>
    </location>
</feature>
<dbReference type="AlphaFoldDB" id="A0A5B8RD77"/>